<dbReference type="Gene3D" id="1.10.30.50">
    <property type="match status" value="1"/>
</dbReference>
<reference evidence="3 4" key="1">
    <citation type="submission" date="2020-07" db="EMBL/GenBank/DDBJ databases">
        <title>Sequencing the genomes of 1000 actinobacteria strains.</title>
        <authorList>
            <person name="Klenk H.-P."/>
        </authorList>
    </citation>
    <scope>NUCLEOTIDE SEQUENCE [LARGE SCALE GENOMIC DNA]</scope>
    <source>
        <strain evidence="3 4">DSM 29531</strain>
    </source>
</reference>
<dbReference type="Pfam" id="PF02720">
    <property type="entry name" value="DUF222"/>
    <property type="match status" value="1"/>
</dbReference>
<dbReference type="CDD" id="cd00085">
    <property type="entry name" value="HNHc"/>
    <property type="match status" value="1"/>
</dbReference>
<feature type="region of interest" description="Disordered" evidence="1">
    <location>
        <begin position="468"/>
        <end position="488"/>
    </location>
</feature>
<dbReference type="EMBL" id="JACCFW010000001">
    <property type="protein sequence ID" value="NYJ74857.1"/>
    <property type="molecule type" value="Genomic_DNA"/>
</dbReference>
<evidence type="ECO:0000256" key="1">
    <source>
        <dbReference type="SAM" id="MobiDB-lite"/>
    </source>
</evidence>
<dbReference type="InterPro" id="IPR003615">
    <property type="entry name" value="HNH_nuc"/>
</dbReference>
<gene>
    <name evidence="3" type="ORF">HNR15_001820</name>
</gene>
<proteinExistence type="predicted"/>
<feature type="domain" description="HNH nuclease" evidence="2">
    <location>
        <begin position="389"/>
        <end position="441"/>
    </location>
</feature>
<protein>
    <recommendedName>
        <fullName evidence="2">HNH nuclease domain-containing protein</fullName>
    </recommendedName>
</protein>
<dbReference type="RefSeq" id="WP_179481081.1">
    <property type="nucleotide sequence ID" value="NZ_JACCFW010000001.1"/>
</dbReference>
<name>A0A853DDY0_9MICO</name>
<sequence length="488" mass="51429">MAQSTTDTHRPAAPGTGARLVALLNEFTNGLDEWPGALWQLDEAALGDVVGGMLRITTRAENVAALATTDALSRGTVANSTATGAPAWVARQAAGVDPVVVRRVGAVGVDCADPRNRVVAEALATGSASVPVAAAAFREVPHVLPQLPSADRDELLGRYLSLSEHGPRALRELTTRILGEYAPQRLVRDEERQQECESVFWADLPSGLTRFVAELSGGHAAVVKHALRALSAPAPQPCATSTDDPCDAPNVGPLPQTGTSAPGRDTRTPAKRRADALVRLVETSAGVLDGTSPRPVGEFGGTAKILVTMDYNTLYEGLWDAGRLGQHGSGEDGFAPTYLPGIGRTTDGDYLDAGTLRRLACDADLIPAVLGTESEPLDVGCAKRLFTGGLRTAIIHRDQHCTFPGCDRPPDWCDAHHVRPWWAGGETTLTNAALLCARHHTIVHRDLLTAQVTTTGVTWDLTPGLMPTRPGGCVGTERSTDPPVPPGS</sequence>
<dbReference type="AlphaFoldDB" id="A0A853DDY0"/>
<evidence type="ECO:0000313" key="4">
    <source>
        <dbReference type="Proteomes" id="UP000571817"/>
    </source>
</evidence>
<keyword evidence="4" id="KW-1185">Reference proteome</keyword>
<dbReference type="SMART" id="SM00507">
    <property type="entry name" value="HNHc"/>
    <property type="match status" value="1"/>
</dbReference>
<evidence type="ECO:0000259" key="2">
    <source>
        <dbReference type="SMART" id="SM00507"/>
    </source>
</evidence>
<organism evidence="3 4">
    <name type="scientific">Allobranchiibius huperziae</name>
    <dbReference type="NCBI Taxonomy" id="1874116"/>
    <lineage>
        <taxon>Bacteria</taxon>
        <taxon>Bacillati</taxon>
        <taxon>Actinomycetota</taxon>
        <taxon>Actinomycetes</taxon>
        <taxon>Micrococcales</taxon>
        <taxon>Dermacoccaceae</taxon>
        <taxon>Allobranchiibius</taxon>
    </lineage>
</organism>
<evidence type="ECO:0000313" key="3">
    <source>
        <dbReference type="EMBL" id="NYJ74857.1"/>
    </source>
</evidence>
<feature type="region of interest" description="Disordered" evidence="1">
    <location>
        <begin position="234"/>
        <end position="270"/>
    </location>
</feature>
<accession>A0A853DDY0</accession>
<comment type="caution">
    <text evidence="3">The sequence shown here is derived from an EMBL/GenBank/DDBJ whole genome shotgun (WGS) entry which is preliminary data.</text>
</comment>
<dbReference type="Proteomes" id="UP000571817">
    <property type="component" value="Unassembled WGS sequence"/>
</dbReference>
<dbReference type="InterPro" id="IPR003870">
    <property type="entry name" value="DUF222"/>
</dbReference>